<evidence type="ECO:0000313" key="4">
    <source>
        <dbReference type="RefSeq" id="XP_011294650.1"/>
    </source>
</evidence>
<evidence type="ECO:0000313" key="3">
    <source>
        <dbReference type="Proteomes" id="UP001652621"/>
    </source>
</evidence>
<keyword evidence="1" id="KW-0812">Transmembrane</keyword>
<dbReference type="EnsemblMetazoa" id="MDOA016108-RA">
    <property type="protein sequence ID" value="MDOA016108-PA"/>
    <property type="gene ID" value="MDOA016108"/>
</dbReference>
<dbReference type="AlphaFoldDB" id="A0A1I8NJD7"/>
<keyword evidence="3" id="KW-1185">Reference proteome</keyword>
<dbReference type="InterPro" id="IPR006170">
    <property type="entry name" value="PBP/GOBP"/>
</dbReference>
<feature type="transmembrane region" description="Helical" evidence="1">
    <location>
        <begin position="12"/>
        <end position="29"/>
    </location>
</feature>
<dbReference type="OrthoDB" id="8037447at2759"/>
<keyword evidence="1" id="KW-1133">Transmembrane helix</keyword>
<evidence type="ECO:0000256" key="1">
    <source>
        <dbReference type="SAM" id="Phobius"/>
    </source>
</evidence>
<dbReference type="CDD" id="cd23992">
    <property type="entry name" value="PBP_GOBP"/>
    <property type="match status" value="1"/>
</dbReference>
<dbReference type="Gene3D" id="1.10.238.20">
    <property type="entry name" value="Pheromone/general odorant binding protein domain"/>
    <property type="match status" value="1"/>
</dbReference>
<name>A0A1I8NJD7_MUSDO</name>
<accession>A0A1I8NJD7</accession>
<dbReference type="VEuPathDB" id="VectorBase:MDOA016108"/>
<keyword evidence="1" id="KW-0472">Membrane</keyword>
<dbReference type="SUPFAM" id="SSF47565">
    <property type="entry name" value="Insect pheromone/odorant-binding proteins"/>
    <property type="match status" value="1"/>
</dbReference>
<dbReference type="SMART" id="SM00708">
    <property type="entry name" value="PhBP"/>
    <property type="match status" value="1"/>
</dbReference>
<dbReference type="InterPro" id="IPR036728">
    <property type="entry name" value="PBP_GOBP_sf"/>
</dbReference>
<sequence>MSAKTTFSNTKLLLIIGMVVVIINCWKIKPIDAQDPEERVKAIRKKCIAANKLTDDQVKLIMDHDLFTPTTTAANTPKNLQCYCLCYLHEANIFQNNKPNEKFLREVLPVMINDKTKAEKILEKCKKLEGKDDCEIGFNYELCLIKESGLYMY</sequence>
<gene>
    <name evidence="2" type="primary">105262151</name>
    <name evidence="4" type="synonym">LOC105262151</name>
</gene>
<proteinExistence type="predicted"/>
<dbReference type="GO" id="GO:0005549">
    <property type="term" value="F:odorant binding"/>
    <property type="evidence" value="ECO:0007669"/>
    <property type="project" value="InterPro"/>
</dbReference>
<dbReference type="KEGG" id="mde:105262151"/>
<dbReference type="Pfam" id="PF01395">
    <property type="entry name" value="PBP_GOBP"/>
    <property type="match status" value="1"/>
</dbReference>
<organism evidence="2">
    <name type="scientific">Musca domestica</name>
    <name type="common">House fly</name>
    <dbReference type="NCBI Taxonomy" id="7370"/>
    <lineage>
        <taxon>Eukaryota</taxon>
        <taxon>Metazoa</taxon>
        <taxon>Ecdysozoa</taxon>
        <taxon>Arthropoda</taxon>
        <taxon>Hexapoda</taxon>
        <taxon>Insecta</taxon>
        <taxon>Pterygota</taxon>
        <taxon>Neoptera</taxon>
        <taxon>Endopterygota</taxon>
        <taxon>Diptera</taxon>
        <taxon>Brachycera</taxon>
        <taxon>Muscomorpha</taxon>
        <taxon>Muscoidea</taxon>
        <taxon>Muscidae</taxon>
        <taxon>Musca</taxon>
    </lineage>
</organism>
<evidence type="ECO:0000313" key="2">
    <source>
        <dbReference type="EnsemblMetazoa" id="MDOA016108-PA"/>
    </source>
</evidence>
<dbReference type="GeneID" id="105262151"/>
<dbReference type="Proteomes" id="UP001652621">
    <property type="component" value="Unplaced"/>
</dbReference>
<dbReference type="RefSeq" id="XP_011294650.1">
    <property type="nucleotide sequence ID" value="XM_011296348.2"/>
</dbReference>
<reference evidence="2" key="1">
    <citation type="submission" date="2020-05" db="UniProtKB">
        <authorList>
            <consortium name="EnsemblMetazoa"/>
        </authorList>
    </citation>
    <scope>IDENTIFICATION</scope>
    <source>
        <strain evidence="2">Aabys</strain>
    </source>
</reference>
<protein>
    <submittedName>
        <fullName evidence="4">Uncharacterized protein LOC105262151</fullName>
    </submittedName>
</protein>
<dbReference type="VEuPathDB" id="VectorBase:MDOMA2_011445"/>
<reference evidence="4" key="2">
    <citation type="submission" date="2025-04" db="UniProtKB">
        <authorList>
            <consortium name="RefSeq"/>
        </authorList>
    </citation>
    <scope>IDENTIFICATION</scope>
    <source>
        <strain evidence="4">Aabys</strain>
    </source>
</reference>